<feature type="compositionally biased region" description="Polar residues" evidence="7">
    <location>
        <begin position="185"/>
        <end position="203"/>
    </location>
</feature>
<evidence type="ECO:0000313" key="10">
    <source>
        <dbReference type="Proteomes" id="UP001497497"/>
    </source>
</evidence>
<gene>
    <name evidence="9" type="ORF">GSLYS_00007653001</name>
</gene>
<feature type="transmembrane region" description="Helical" evidence="8">
    <location>
        <begin position="401"/>
        <end position="425"/>
    </location>
</feature>
<accession>A0AAV2HJT6</accession>
<evidence type="ECO:0000256" key="5">
    <source>
        <dbReference type="ARBA" id="ARBA00022989"/>
    </source>
</evidence>
<evidence type="ECO:0000256" key="3">
    <source>
        <dbReference type="ARBA" id="ARBA00022676"/>
    </source>
</evidence>
<feature type="transmembrane region" description="Helical" evidence="8">
    <location>
        <begin position="700"/>
        <end position="722"/>
    </location>
</feature>
<dbReference type="GO" id="GO:0006031">
    <property type="term" value="P:chitin biosynthetic process"/>
    <property type="evidence" value="ECO:0007669"/>
    <property type="project" value="TreeGrafter"/>
</dbReference>
<dbReference type="GO" id="GO:0071944">
    <property type="term" value="C:cell periphery"/>
    <property type="evidence" value="ECO:0007669"/>
    <property type="project" value="TreeGrafter"/>
</dbReference>
<dbReference type="EMBL" id="CAXITT010000149">
    <property type="protein sequence ID" value="CAL1533693.1"/>
    <property type="molecule type" value="Genomic_DNA"/>
</dbReference>
<keyword evidence="4 8" id="KW-0812">Transmembrane</keyword>
<evidence type="ECO:0000313" key="9">
    <source>
        <dbReference type="EMBL" id="CAL1533693.1"/>
    </source>
</evidence>
<dbReference type="Gene3D" id="3.90.550.10">
    <property type="entry name" value="Spore Coat Polysaccharide Biosynthesis Protein SpsA, Chain A"/>
    <property type="match status" value="1"/>
</dbReference>
<comment type="caution">
    <text evidence="9">The sequence shown here is derived from an EMBL/GenBank/DDBJ whole genome shotgun (WGS) entry which is preliminary data.</text>
</comment>
<feature type="transmembrane region" description="Helical" evidence="8">
    <location>
        <begin position="669"/>
        <end position="688"/>
    </location>
</feature>
<organism evidence="9 10">
    <name type="scientific">Lymnaea stagnalis</name>
    <name type="common">Great pond snail</name>
    <name type="synonym">Helix stagnalis</name>
    <dbReference type="NCBI Taxonomy" id="6523"/>
    <lineage>
        <taxon>Eukaryota</taxon>
        <taxon>Metazoa</taxon>
        <taxon>Spiralia</taxon>
        <taxon>Lophotrochozoa</taxon>
        <taxon>Mollusca</taxon>
        <taxon>Gastropoda</taxon>
        <taxon>Heterobranchia</taxon>
        <taxon>Euthyneura</taxon>
        <taxon>Panpulmonata</taxon>
        <taxon>Hygrophila</taxon>
        <taxon>Lymnaeoidea</taxon>
        <taxon>Lymnaeidae</taxon>
        <taxon>Lymnaea</taxon>
    </lineage>
</organism>
<feature type="transmembrane region" description="Helical" evidence="8">
    <location>
        <begin position="508"/>
        <end position="525"/>
    </location>
</feature>
<evidence type="ECO:0000256" key="4">
    <source>
        <dbReference type="ARBA" id="ARBA00022692"/>
    </source>
</evidence>
<keyword evidence="3" id="KW-0808">Transferase</keyword>
<evidence type="ECO:0000256" key="7">
    <source>
        <dbReference type="SAM" id="MobiDB-lite"/>
    </source>
</evidence>
<feature type="transmembrane region" description="Helical" evidence="8">
    <location>
        <begin position="531"/>
        <end position="554"/>
    </location>
</feature>
<evidence type="ECO:0000256" key="2">
    <source>
        <dbReference type="ARBA" id="ARBA00012543"/>
    </source>
</evidence>
<evidence type="ECO:0000256" key="8">
    <source>
        <dbReference type="SAM" id="Phobius"/>
    </source>
</evidence>
<evidence type="ECO:0000256" key="6">
    <source>
        <dbReference type="ARBA" id="ARBA00023136"/>
    </source>
</evidence>
<dbReference type="PANTHER" id="PTHR22914">
    <property type="entry name" value="CHITIN SYNTHASE"/>
    <property type="match status" value="1"/>
</dbReference>
<feature type="compositionally biased region" description="Low complexity" evidence="7">
    <location>
        <begin position="128"/>
        <end position="142"/>
    </location>
</feature>
<dbReference type="PANTHER" id="PTHR22914:SF41">
    <property type="entry name" value="CHITIN SYNTHASE 7"/>
    <property type="match status" value="1"/>
</dbReference>
<dbReference type="InterPro" id="IPR004835">
    <property type="entry name" value="Chitin_synth"/>
</dbReference>
<feature type="transmembrane region" description="Helical" evidence="8">
    <location>
        <begin position="437"/>
        <end position="454"/>
    </location>
</feature>
<feature type="transmembrane region" description="Helical" evidence="8">
    <location>
        <begin position="466"/>
        <end position="487"/>
    </location>
</feature>
<feature type="region of interest" description="Disordered" evidence="7">
    <location>
        <begin position="588"/>
        <end position="607"/>
    </location>
</feature>
<dbReference type="GO" id="GO:0004100">
    <property type="term" value="F:chitin synthase activity"/>
    <property type="evidence" value="ECO:0007669"/>
    <property type="project" value="UniProtKB-EC"/>
</dbReference>
<dbReference type="InterPro" id="IPR029044">
    <property type="entry name" value="Nucleotide-diphossugar_trans"/>
</dbReference>
<dbReference type="Pfam" id="PF03142">
    <property type="entry name" value="Chitin_synth_2"/>
    <property type="match status" value="1"/>
</dbReference>
<dbReference type="AlphaFoldDB" id="A0AAV2HJT6"/>
<keyword evidence="3" id="KW-0328">Glycosyltransferase</keyword>
<proteinExistence type="predicted"/>
<keyword evidence="6 8" id="KW-0472">Membrane</keyword>
<dbReference type="GO" id="GO:0016020">
    <property type="term" value="C:membrane"/>
    <property type="evidence" value="ECO:0007669"/>
    <property type="project" value="UniProtKB-SubCell"/>
</dbReference>
<keyword evidence="10" id="KW-1185">Reference proteome</keyword>
<name>A0AAV2HJT6_LYMST</name>
<dbReference type="Proteomes" id="UP001497497">
    <property type="component" value="Unassembled WGS sequence"/>
</dbReference>
<protein>
    <recommendedName>
        <fullName evidence="2">chitin synthase</fullName>
        <ecNumber evidence="2">2.4.1.16</ecNumber>
    </recommendedName>
</protein>
<keyword evidence="5 8" id="KW-1133">Transmembrane helix</keyword>
<comment type="subcellular location">
    <subcellularLocation>
        <location evidence="1">Membrane</location>
        <topology evidence="1">Multi-pass membrane protein</topology>
    </subcellularLocation>
</comment>
<dbReference type="EC" id="2.4.1.16" evidence="2"/>
<feature type="region of interest" description="Disordered" evidence="7">
    <location>
        <begin position="180"/>
        <end position="203"/>
    </location>
</feature>
<reference evidence="9 10" key="1">
    <citation type="submission" date="2024-04" db="EMBL/GenBank/DDBJ databases">
        <authorList>
            <consortium name="Genoscope - CEA"/>
            <person name="William W."/>
        </authorList>
    </citation>
    <scope>NUCLEOTIDE SEQUENCE [LARGE SCALE GENOMIC DNA]</scope>
</reference>
<feature type="region of interest" description="Disordered" evidence="7">
    <location>
        <begin position="126"/>
        <end position="160"/>
    </location>
</feature>
<dbReference type="SUPFAM" id="SSF53448">
    <property type="entry name" value="Nucleotide-diphospho-sugar transferases"/>
    <property type="match status" value="1"/>
</dbReference>
<sequence length="749" mass="84549">MLDRARCWITPYGLQIFCQLPSGLPMFVHLKDPKKVKSKKRWSQAMYINYVMRFRKVLWRNDSENIALPSMDDLGRHAVSSISKSVQEAGDIQFLSHNEQFMLRRITNIGYPTLAEFRVAADTVHGCPSVEDSSPPNSESESQGQVYSSSKESSDLESLPDEKFKDVPLGAYVNRGYQSDGEGVSWSTPGPDNDALNSTNKTAPSSYTDVVVGQSAYVDDDHTFILATDADMDFKADAIKELLDLCTSDKRIGAACGRTHPIGQKCSSIVWHQVFEYAKDFWMIKNAQNIIGSVSCCPGCFSLYRASAIRDVMSKYSSPTRTPFTVYVKDTGEDRWMATLMMINGWRMRYSPFADNTTYCPDTFEEYYKQRRRWILSDMANAILVVQNLIRLVRNNECFSLMYVIYLVNMFLNNVITPGTAIVMITAGLELVFEIPYVYTTIPMALIVYLYAFICTCTSARTQGLLTSVLMVLMGSMFSSVAMYGSYKITAGMVAEINAGHFHFQQHYVILLLTLSLVYAALMHPRESHQIIYGFAYLFIFPAMHVLLPIYSIANIIDQSWGTRDSNKAKMPKLSCMPSLKKLRKRMKKSKSKDVSQGPYPDNHEPDAQTELQDILSSLVMDMSKGDEKAREEYKFWESLIATHLGVDVNKGLEKAALAEGLGRMRNRLLGGFLLLNAVWLGFLSYFYLGLDSPLSRLNIYGIISGALYGFTLIIQILGLTAGRIEQVLRRLATYVHGDKFPVWVSERE</sequence>
<evidence type="ECO:0000256" key="1">
    <source>
        <dbReference type="ARBA" id="ARBA00004141"/>
    </source>
</evidence>